<dbReference type="Pfam" id="PF13154">
    <property type="entry name" value="DUF3991"/>
    <property type="match status" value="1"/>
</dbReference>
<dbReference type="Pfam" id="PF13155">
    <property type="entry name" value="Toprim_2"/>
    <property type="match status" value="1"/>
</dbReference>
<feature type="domain" description="DUF3991" evidence="1">
    <location>
        <begin position="122"/>
        <end position="194"/>
    </location>
</feature>
<protein>
    <submittedName>
        <fullName evidence="2">DUF3991 domain-containing protein</fullName>
    </submittedName>
</protein>
<sequence length="313" mass="36490">MYRPYNELKAETDAVKQLDIRMIAEEMGFTFKKRGSHLECNEVSGMILFTQTNTFHNFYTGETGSVIDLVMKFENRTFPEAVRELSKYLSGETVKFQSYQSQAEPKPFLLPPVNKDYRRAFAYLTKSRAIDRDLVSRLMHEHRIYEEADHHNVVFLAGDRAGHIQHGFIRGTITGKQFRGDVPGSNKDYGFSLQGNTNRLIVFEAPIDLLSYKTLYPESQDHLIALGMLAQSPVYLYLKEYPEVKQISFVLDNDKKGREATRKYEHEFQEKGYSIIRDPASVRLWQTGKKDMNEYLVAIRQRMMEQKKQPCRR</sequence>
<dbReference type="GO" id="GO:0008270">
    <property type="term" value="F:zinc ion binding"/>
    <property type="evidence" value="ECO:0007669"/>
    <property type="project" value="InterPro"/>
</dbReference>
<dbReference type="InterPro" id="IPR036977">
    <property type="entry name" value="DNA_primase_Znf_CHC2"/>
</dbReference>
<proteinExistence type="predicted"/>
<dbReference type="Gene3D" id="3.40.1360.10">
    <property type="match status" value="1"/>
</dbReference>
<dbReference type="SUPFAM" id="SSF57783">
    <property type="entry name" value="Zinc beta-ribbon"/>
    <property type="match status" value="1"/>
</dbReference>
<evidence type="ECO:0000259" key="1">
    <source>
        <dbReference type="Pfam" id="PF13154"/>
    </source>
</evidence>
<dbReference type="SUPFAM" id="SSF56731">
    <property type="entry name" value="DNA primase core"/>
    <property type="match status" value="1"/>
</dbReference>
<dbReference type="Gene3D" id="3.90.580.10">
    <property type="entry name" value="Zinc finger, CHC2-type domain"/>
    <property type="match status" value="1"/>
</dbReference>
<evidence type="ECO:0000313" key="2">
    <source>
        <dbReference type="EMBL" id="MBC5663078.1"/>
    </source>
</evidence>
<dbReference type="InterPro" id="IPR025054">
    <property type="entry name" value="DUF3991"/>
</dbReference>
<dbReference type="GO" id="GO:0003677">
    <property type="term" value="F:DNA binding"/>
    <property type="evidence" value="ECO:0007669"/>
    <property type="project" value="InterPro"/>
</dbReference>
<dbReference type="GO" id="GO:0006260">
    <property type="term" value="P:DNA replication"/>
    <property type="evidence" value="ECO:0007669"/>
    <property type="project" value="InterPro"/>
</dbReference>
<reference evidence="2 3" key="1">
    <citation type="submission" date="2020-08" db="EMBL/GenBank/DDBJ databases">
        <title>Genome public.</title>
        <authorList>
            <person name="Liu C."/>
            <person name="Sun Q."/>
        </authorList>
    </citation>
    <scope>NUCLEOTIDE SEQUENCE [LARGE SCALE GENOMIC DNA]</scope>
    <source>
        <strain evidence="2 3">NSJ-10</strain>
    </source>
</reference>
<dbReference type="RefSeq" id="WP_186847764.1">
    <property type="nucleotide sequence ID" value="NZ_JACOOX010000005.1"/>
</dbReference>
<dbReference type="Proteomes" id="UP000615234">
    <property type="component" value="Unassembled WGS sequence"/>
</dbReference>
<dbReference type="AlphaFoldDB" id="A0A8I0AQ93"/>
<accession>A0A8I0AQ93</accession>
<dbReference type="EMBL" id="JACOOX010000005">
    <property type="protein sequence ID" value="MBC5663078.1"/>
    <property type="molecule type" value="Genomic_DNA"/>
</dbReference>
<gene>
    <name evidence="2" type="ORF">H8S09_09270</name>
</gene>
<organism evidence="2 3">
    <name type="scientific">Coprococcus hominis</name>
    <name type="common">ex Liu et al. 2022</name>
    <dbReference type="NCBI Taxonomy" id="2763039"/>
    <lineage>
        <taxon>Bacteria</taxon>
        <taxon>Bacillati</taxon>
        <taxon>Bacillota</taxon>
        <taxon>Clostridia</taxon>
        <taxon>Lachnospirales</taxon>
        <taxon>Lachnospiraceae</taxon>
        <taxon>Coprococcus</taxon>
    </lineage>
</organism>
<comment type="caution">
    <text evidence="2">The sequence shown here is derived from an EMBL/GenBank/DDBJ whole genome shotgun (WGS) entry which is preliminary data.</text>
</comment>
<evidence type="ECO:0000313" key="3">
    <source>
        <dbReference type="Proteomes" id="UP000615234"/>
    </source>
</evidence>
<name>A0A8I0AQ93_9FIRM</name>
<keyword evidence="3" id="KW-1185">Reference proteome</keyword>